<feature type="domain" description="RagB/SusD" evidence="7">
    <location>
        <begin position="379"/>
        <end position="610"/>
    </location>
</feature>
<dbReference type="Gene3D" id="1.25.40.390">
    <property type="match status" value="1"/>
</dbReference>
<dbReference type="SUPFAM" id="SSF48452">
    <property type="entry name" value="TPR-like"/>
    <property type="match status" value="1"/>
</dbReference>
<dbReference type="Proteomes" id="UP001597369">
    <property type="component" value="Unassembled WGS sequence"/>
</dbReference>
<dbReference type="Pfam" id="PF07980">
    <property type="entry name" value="SusD_RagB"/>
    <property type="match status" value="1"/>
</dbReference>
<evidence type="ECO:0000259" key="8">
    <source>
        <dbReference type="Pfam" id="PF14322"/>
    </source>
</evidence>
<protein>
    <submittedName>
        <fullName evidence="9">RagB/SusD family nutrient uptake outer membrane protein</fullName>
    </submittedName>
</protein>
<dbReference type="RefSeq" id="WP_229961404.1">
    <property type="nucleotide sequence ID" value="NZ_JAJJWI010000012.1"/>
</dbReference>
<evidence type="ECO:0000256" key="3">
    <source>
        <dbReference type="ARBA" id="ARBA00022729"/>
    </source>
</evidence>
<comment type="similarity">
    <text evidence="2">Belongs to the SusD family.</text>
</comment>
<gene>
    <name evidence="9" type="ORF">ACFSKU_04540</name>
</gene>
<evidence type="ECO:0000256" key="6">
    <source>
        <dbReference type="SAM" id="SignalP"/>
    </source>
</evidence>
<evidence type="ECO:0000256" key="4">
    <source>
        <dbReference type="ARBA" id="ARBA00023136"/>
    </source>
</evidence>
<dbReference type="InterPro" id="IPR012944">
    <property type="entry name" value="SusD_RagB_dom"/>
</dbReference>
<sequence>MKIKYIKPLLLSVAMGSLLAMSSCDNYLDVENPSTLSQEAIFSSVSYTSSAVTGIYNKLMGDDSYGSRLSTLLPNAGDDFVVAGTYNALERMAISGFGVHPGNQDVGKPFYQMYEGIERANIAIKYIPASPLYTNGTPAEQATMRKLYGEALALRALFYHELIRNWGDVPASFEPSADIPDLYLPKTNQDEVYDRLLDDLALASELVPWRSESGEPNTRITKAAVKGLRARIALARGGYALRRQSNMMERRSDYQTFYQIARNETRDIIQKSGEHSLNPSFEAVFVALNSGNADPYNEVIFEAGAFGKGNKTDSKLGYGNGIRIDQNSSYGKANGLIAAVPTYFYEFDSIADTRRDVTIAYFTIDKDDNKVLTRSTEMRDGKFRKYWTSTRDASQNLGIDWPILRYADVLLMFAEAENELNGPTAEAIEAYETVRRRAYTGNEDRMGATPTDKEGFFDAIVHERLLEFGGEGIRKYDLIRWNLLETTINDTKAKLAAFMNGEGRYANVPEDINYQATDFLNTKVSEEMAALNLYGGAGFPDSGAPLSKVMYNPEPGSVPAGYTSARWRSALDEAYIENYAVAFKANHSELFPIPTDVLNQNYNITQDYGY</sequence>
<organism evidence="9 10">
    <name type="scientific">Pontibacter silvestris</name>
    <dbReference type="NCBI Taxonomy" id="2305183"/>
    <lineage>
        <taxon>Bacteria</taxon>
        <taxon>Pseudomonadati</taxon>
        <taxon>Bacteroidota</taxon>
        <taxon>Cytophagia</taxon>
        <taxon>Cytophagales</taxon>
        <taxon>Hymenobacteraceae</taxon>
        <taxon>Pontibacter</taxon>
    </lineage>
</organism>
<dbReference type="Pfam" id="PF14322">
    <property type="entry name" value="SusD-like_3"/>
    <property type="match status" value="1"/>
</dbReference>
<keyword evidence="4" id="KW-0472">Membrane</keyword>
<name>A0ABW4WTQ5_9BACT</name>
<keyword evidence="3 6" id="KW-0732">Signal</keyword>
<evidence type="ECO:0000256" key="5">
    <source>
        <dbReference type="ARBA" id="ARBA00023237"/>
    </source>
</evidence>
<feature type="signal peptide" evidence="6">
    <location>
        <begin position="1"/>
        <end position="20"/>
    </location>
</feature>
<evidence type="ECO:0000256" key="1">
    <source>
        <dbReference type="ARBA" id="ARBA00004442"/>
    </source>
</evidence>
<keyword evidence="5" id="KW-0998">Cell outer membrane</keyword>
<evidence type="ECO:0000259" key="7">
    <source>
        <dbReference type="Pfam" id="PF07980"/>
    </source>
</evidence>
<reference evidence="10" key="1">
    <citation type="journal article" date="2019" name="Int. J. Syst. Evol. Microbiol.">
        <title>The Global Catalogue of Microorganisms (GCM) 10K type strain sequencing project: providing services to taxonomists for standard genome sequencing and annotation.</title>
        <authorList>
            <consortium name="The Broad Institute Genomics Platform"/>
            <consortium name="The Broad Institute Genome Sequencing Center for Infectious Disease"/>
            <person name="Wu L."/>
            <person name="Ma J."/>
        </authorList>
    </citation>
    <scope>NUCLEOTIDE SEQUENCE [LARGE SCALE GENOMIC DNA]</scope>
    <source>
        <strain evidence="10">JCM 16545</strain>
    </source>
</reference>
<dbReference type="InterPro" id="IPR011990">
    <property type="entry name" value="TPR-like_helical_dom_sf"/>
</dbReference>
<feature type="chain" id="PRO_5047305622" evidence="6">
    <location>
        <begin position="21"/>
        <end position="610"/>
    </location>
</feature>
<evidence type="ECO:0000313" key="9">
    <source>
        <dbReference type="EMBL" id="MFD2066139.1"/>
    </source>
</evidence>
<dbReference type="EMBL" id="JBHUHV010000017">
    <property type="protein sequence ID" value="MFD2066139.1"/>
    <property type="molecule type" value="Genomic_DNA"/>
</dbReference>
<keyword evidence="10" id="KW-1185">Reference proteome</keyword>
<dbReference type="InterPro" id="IPR033985">
    <property type="entry name" value="SusD-like_N"/>
</dbReference>
<evidence type="ECO:0000256" key="2">
    <source>
        <dbReference type="ARBA" id="ARBA00006275"/>
    </source>
</evidence>
<accession>A0ABW4WTQ5</accession>
<comment type="subcellular location">
    <subcellularLocation>
        <location evidence="1">Cell outer membrane</location>
    </subcellularLocation>
</comment>
<dbReference type="PROSITE" id="PS51257">
    <property type="entry name" value="PROKAR_LIPOPROTEIN"/>
    <property type="match status" value="1"/>
</dbReference>
<comment type="caution">
    <text evidence="9">The sequence shown here is derived from an EMBL/GenBank/DDBJ whole genome shotgun (WGS) entry which is preliminary data.</text>
</comment>
<proteinExistence type="inferred from homology"/>
<dbReference type="CDD" id="cd08977">
    <property type="entry name" value="SusD"/>
    <property type="match status" value="1"/>
</dbReference>
<evidence type="ECO:0000313" key="10">
    <source>
        <dbReference type="Proteomes" id="UP001597369"/>
    </source>
</evidence>
<feature type="domain" description="SusD-like N-terminal" evidence="8">
    <location>
        <begin position="27"/>
        <end position="234"/>
    </location>
</feature>